<evidence type="ECO:0000313" key="2">
    <source>
        <dbReference type="Proteomes" id="UP001476807"/>
    </source>
</evidence>
<keyword evidence="2" id="KW-1185">Reference proteome</keyword>
<comment type="caution">
    <text evidence="1">The sequence shown here is derived from an EMBL/GenBank/DDBJ whole genome shotgun (WGS) entry which is preliminary data.</text>
</comment>
<evidence type="ECO:0000313" key="1">
    <source>
        <dbReference type="EMBL" id="MER2996811.1"/>
    </source>
</evidence>
<gene>
    <name evidence="1" type="ORF">ABS362_04595</name>
</gene>
<accession>A0ABV1RRL6</accession>
<sequence length="85" mass="9973">MLEYSMFERLPFRKQAEIIAKNGTLVAQRNYKQWMVTLYKVNNSFVELWSGDNMQVYSTFKQSANTVAIFDPYLDEVDFTDLSVS</sequence>
<reference evidence="1 2" key="1">
    <citation type="submission" date="2024-06" db="EMBL/GenBank/DDBJ databases">
        <title>Pontibacter populi HYL7-15.</title>
        <authorList>
            <person name="Kim M.K."/>
        </authorList>
    </citation>
    <scope>NUCLEOTIDE SEQUENCE [LARGE SCALE GENOMIC DNA]</scope>
    <source>
        <strain evidence="1 2">HYL7-15</strain>
    </source>
</reference>
<protein>
    <submittedName>
        <fullName evidence="1">Uncharacterized protein</fullName>
    </submittedName>
</protein>
<dbReference type="RefSeq" id="WP_350411145.1">
    <property type="nucleotide sequence ID" value="NZ_JBEOKT010000003.1"/>
</dbReference>
<dbReference type="Proteomes" id="UP001476807">
    <property type="component" value="Unassembled WGS sequence"/>
</dbReference>
<name>A0ABV1RRL6_9BACT</name>
<proteinExistence type="predicted"/>
<dbReference type="EMBL" id="JBEOKT010000003">
    <property type="protein sequence ID" value="MER2996811.1"/>
    <property type="molecule type" value="Genomic_DNA"/>
</dbReference>
<organism evidence="1 2">
    <name type="scientific">Pontibacter populi</name>
    <dbReference type="NCBI Taxonomy" id="890055"/>
    <lineage>
        <taxon>Bacteria</taxon>
        <taxon>Pseudomonadati</taxon>
        <taxon>Bacteroidota</taxon>
        <taxon>Cytophagia</taxon>
        <taxon>Cytophagales</taxon>
        <taxon>Hymenobacteraceae</taxon>
        <taxon>Pontibacter</taxon>
    </lineage>
</organism>